<keyword evidence="4 6" id="KW-0418">Kinase</keyword>
<feature type="binding site" evidence="6">
    <location>
        <begin position="185"/>
        <end position="187"/>
    </location>
    <ligand>
        <name>substrate</name>
    </ligand>
</feature>
<gene>
    <name evidence="6" type="primary">pfp</name>
    <name evidence="8" type="ORF">HMPREF1097_01182</name>
</gene>
<feature type="binding site" evidence="6">
    <location>
        <position position="111"/>
    </location>
    <ligand>
        <name>Mg(2+)</name>
        <dbReference type="ChEBI" id="CHEBI:18420"/>
        <note>catalytic</note>
    </ligand>
</feature>
<comment type="activity regulation">
    <text evidence="6">Non-allosteric.</text>
</comment>
<feature type="active site" description="Proton acceptor" evidence="6">
    <location>
        <position position="141"/>
    </location>
</feature>
<feature type="site" description="Important for catalytic activity; stabilizes the transition state when the phosphoryl donor is PPi" evidence="6">
    <location>
        <position position="138"/>
    </location>
</feature>
<dbReference type="PANTHER" id="PTHR45770">
    <property type="entry name" value="ATP-DEPENDENT 6-PHOSPHOFRUCTOKINASE 1"/>
    <property type="match status" value="1"/>
</dbReference>
<dbReference type="SUPFAM" id="SSF53784">
    <property type="entry name" value="Phosphofructokinase"/>
    <property type="match status" value="1"/>
</dbReference>
<dbReference type="GO" id="GO:0047334">
    <property type="term" value="F:diphosphate-fructose-6-phosphate 1-phosphotransferase activity"/>
    <property type="evidence" value="ECO:0007669"/>
    <property type="project" value="UniProtKB-EC"/>
</dbReference>
<dbReference type="InterPro" id="IPR000023">
    <property type="entry name" value="Phosphofructokinase_dom"/>
</dbReference>
<dbReference type="GO" id="GO:0005737">
    <property type="term" value="C:cytoplasm"/>
    <property type="evidence" value="ECO:0007669"/>
    <property type="project" value="UniProtKB-SubCell"/>
</dbReference>
<evidence type="ECO:0000313" key="9">
    <source>
        <dbReference type="Proteomes" id="UP000013041"/>
    </source>
</evidence>
<keyword evidence="3 6" id="KW-0479">Metal-binding</keyword>
<feature type="domain" description="Phosphofructokinase" evidence="7">
    <location>
        <begin position="6"/>
        <end position="321"/>
    </location>
</feature>
<dbReference type="Gene3D" id="3.40.50.460">
    <property type="entry name" value="Phosphofructokinase domain"/>
    <property type="match status" value="1"/>
</dbReference>
<dbReference type="GO" id="GO:0006002">
    <property type="term" value="P:fructose 6-phosphate metabolic process"/>
    <property type="evidence" value="ECO:0007669"/>
    <property type="project" value="InterPro"/>
</dbReference>
<comment type="subcellular location">
    <subcellularLocation>
        <location evidence="6">Cytoplasm</location>
    </subcellularLocation>
</comment>
<dbReference type="InterPro" id="IPR035966">
    <property type="entry name" value="PKF_sf"/>
</dbReference>
<dbReference type="NCBIfam" id="NF010675">
    <property type="entry name" value="PRK14072.1"/>
    <property type="match status" value="1"/>
</dbReference>
<dbReference type="InterPro" id="IPR050929">
    <property type="entry name" value="PFKA"/>
</dbReference>
<dbReference type="EC" id="2.7.1.90" evidence="6"/>
<dbReference type="UniPathway" id="UPA00109">
    <property type="reaction ID" value="UER00182"/>
</dbReference>
<dbReference type="PRINTS" id="PR00476">
    <property type="entry name" value="PHFRCTKINASE"/>
</dbReference>
<organism evidence="8 9">
    <name type="scientific">Enterocloster bolteae 90B8</name>
    <dbReference type="NCBI Taxonomy" id="997897"/>
    <lineage>
        <taxon>Bacteria</taxon>
        <taxon>Bacillati</taxon>
        <taxon>Bacillota</taxon>
        <taxon>Clostridia</taxon>
        <taxon>Lachnospirales</taxon>
        <taxon>Lachnospiraceae</taxon>
        <taxon>Enterocloster</taxon>
    </lineage>
</organism>
<comment type="subunit">
    <text evidence="6">Homodimer.</text>
</comment>
<comment type="function">
    <text evidence="6">Catalyzes the phosphorylation of D-fructose 6-phosphate, the first committing step of glycolysis. Uses inorganic phosphate (PPi) as phosphoryl donor instead of ATP like common ATP-dependent phosphofructokinases (ATP-PFKs), which renders the reaction reversible, and can thus function both in glycolysis and gluconeogenesis. Consistently, PPi-PFK can replace the enzymes of both the forward (ATP-PFK) and reverse (fructose-bisphosphatase (FBPase)) reactions.</text>
</comment>
<proteinExistence type="inferred from homology"/>
<feature type="site" description="Important for catalytic activity and substrate specificity; stabilizes the transition state when the phosphoryl donor is PPi; prevents ATP from binding by mimicking the alpha-phosphate group of ATP" evidence="6">
    <location>
        <position position="112"/>
    </location>
</feature>
<dbReference type="Gene3D" id="3.40.50.450">
    <property type="match status" value="1"/>
</dbReference>
<dbReference type="InterPro" id="IPR011404">
    <property type="entry name" value="PPi-PFK"/>
</dbReference>
<evidence type="ECO:0000256" key="6">
    <source>
        <dbReference type="HAMAP-Rule" id="MF_01978"/>
    </source>
</evidence>
<comment type="similarity">
    <text evidence="6">Belongs to the phosphofructokinase type A (PFKA) family. PPi-dependent PFK group II subfamily. Clade 'B2' sub-subfamily.</text>
</comment>
<feature type="binding site" evidence="6">
    <location>
        <position position="13"/>
    </location>
    <ligand>
        <name>diphosphate</name>
        <dbReference type="ChEBI" id="CHEBI:33019"/>
    </ligand>
</feature>
<sequence>MDRRRCIIGQSGGPTVAINATLAGVIKAARQNGFDAIYGMVNGIQGFLENQMIDLIPLCTEEKMEQLIHTPAMYLGSCRFKIADNDVETKNKIFENLERIHITDVFYIGGNDSMDTVQKLSAHAAVTGSPIRFIGIPKTIDNDLEHAYYIPGYPSACQYVATTMLEIAHDAAIYPGHSVTIVEIMGRDAGWLAASASLVNQDGDQMVDLIYLPEVSFHMEDFISRVKTLLLEKQHIIVAVSEGIRDNAGQYIASPTGYVKDAFGNCSRSGCAAQLKQRLETAVNCKIRSIELNVLQRNAGHLANEYDLQNAVRIGETAVQYAMELETGIFVGSRYDAEYGLLFTKENISEVSNKVRAFPVEWIDRDQCQIKNDYIDYVRVLLAEDGMIHLPEYLRRES</sequence>
<comment type="cofactor">
    <cofactor evidence="1 6">
        <name>Mg(2+)</name>
        <dbReference type="ChEBI" id="CHEBI:18420"/>
    </cofactor>
</comment>
<dbReference type="PIRSF" id="PIRSF036483">
    <property type="entry name" value="PFK_XF0274"/>
    <property type="match status" value="1"/>
</dbReference>
<keyword evidence="2 6" id="KW-0808">Transferase</keyword>
<evidence type="ECO:0000256" key="1">
    <source>
        <dbReference type="ARBA" id="ARBA00001946"/>
    </source>
</evidence>
<feature type="binding site" evidence="6">
    <location>
        <begin position="139"/>
        <end position="141"/>
    </location>
    <ligand>
        <name>substrate</name>
    </ligand>
</feature>
<dbReference type="InterPro" id="IPR022953">
    <property type="entry name" value="ATP_PFK"/>
</dbReference>
<protein>
    <recommendedName>
        <fullName evidence="6">Pyrophosphate--fructose 6-phosphate 1-phosphotransferase</fullName>
        <ecNumber evidence="6">2.7.1.90</ecNumber>
    </recommendedName>
    <alternativeName>
        <fullName evidence="6">6-phosphofructokinase, pyrophosphate dependent</fullName>
    </alternativeName>
    <alternativeName>
        <fullName evidence="6">PPi-dependent phosphofructokinase</fullName>
        <shortName evidence="6">PPi-PFK</shortName>
    </alternativeName>
    <alternativeName>
        <fullName evidence="6">Pyrophosphate-dependent 6-phosphofructose-1-kinase</fullName>
    </alternativeName>
</protein>
<feature type="binding site" evidence="6">
    <location>
        <position position="242"/>
    </location>
    <ligand>
        <name>substrate</name>
    </ligand>
</feature>
<comment type="caution">
    <text evidence="6">Lacks conserved residue(s) required for the propagation of feature annotation.</text>
</comment>
<dbReference type="GO" id="GO:0046872">
    <property type="term" value="F:metal ion binding"/>
    <property type="evidence" value="ECO:0007669"/>
    <property type="project" value="UniProtKB-KW"/>
</dbReference>
<dbReference type="RefSeq" id="WP_002571453.1">
    <property type="nucleotide sequence ID" value="NZ_KB851149.1"/>
</dbReference>
<accession>N9ZPR8</accession>
<dbReference type="AlphaFoldDB" id="N9ZPR8"/>
<dbReference type="PATRIC" id="fig|997897.5.peg.1259"/>
<dbReference type="Pfam" id="PF00365">
    <property type="entry name" value="PFK"/>
    <property type="match status" value="1"/>
</dbReference>
<comment type="pathway">
    <text evidence="6">Carbohydrate degradation; glycolysis; D-glyceraldehyde 3-phosphate and glycerone phosphate from D-glucose: step 3/4.</text>
</comment>
<reference evidence="8 9" key="1">
    <citation type="submission" date="2013-01" db="EMBL/GenBank/DDBJ databases">
        <title>The Genome Sequence of Clostridium bolteae 90B8.</title>
        <authorList>
            <consortium name="The Broad Institute Genome Sequencing Platform"/>
            <person name="Earl A."/>
            <person name="Ward D."/>
            <person name="Feldgarden M."/>
            <person name="Gevers D."/>
            <person name="Courvalin P."/>
            <person name="Lambert T."/>
            <person name="Walker B."/>
            <person name="Young S.K."/>
            <person name="Zeng Q."/>
            <person name="Gargeya S."/>
            <person name="Fitzgerald M."/>
            <person name="Haas B."/>
            <person name="Abouelleil A."/>
            <person name="Alvarado L."/>
            <person name="Arachchi H.M."/>
            <person name="Berlin A.M."/>
            <person name="Chapman S.B."/>
            <person name="Dewar J."/>
            <person name="Goldberg J."/>
            <person name="Griggs A."/>
            <person name="Gujja S."/>
            <person name="Hansen M."/>
            <person name="Howarth C."/>
            <person name="Imamovic A."/>
            <person name="Larimer J."/>
            <person name="McCowan C."/>
            <person name="Murphy C."/>
            <person name="Neiman D."/>
            <person name="Pearson M."/>
            <person name="Priest M."/>
            <person name="Roberts A."/>
            <person name="Saif S."/>
            <person name="Shea T."/>
            <person name="Sisk P."/>
            <person name="Sykes S."/>
            <person name="Wortman J."/>
            <person name="Nusbaum C."/>
            <person name="Birren B."/>
        </authorList>
    </citation>
    <scope>NUCLEOTIDE SEQUENCE [LARGE SCALE GENOMIC DNA]</scope>
    <source>
        <strain evidence="8 9">90B8</strain>
    </source>
</reference>
<dbReference type="Proteomes" id="UP000013041">
    <property type="component" value="Unassembled WGS sequence"/>
</dbReference>
<evidence type="ECO:0000256" key="5">
    <source>
        <dbReference type="ARBA" id="ARBA00022842"/>
    </source>
</evidence>
<dbReference type="GO" id="GO:0003872">
    <property type="term" value="F:6-phosphofructokinase activity"/>
    <property type="evidence" value="ECO:0007669"/>
    <property type="project" value="UniProtKB-UniRule"/>
</dbReference>
<keyword evidence="6" id="KW-0324">Glycolysis</keyword>
<evidence type="ECO:0000313" key="8">
    <source>
        <dbReference type="EMBL" id="ENZ41806.1"/>
    </source>
</evidence>
<dbReference type="HAMAP" id="MF_01978">
    <property type="entry name" value="Phosphofructokinase_II_B2"/>
    <property type="match status" value="1"/>
</dbReference>
<dbReference type="HOGENOM" id="CLU_020655_1_1_9"/>
<name>N9ZPR8_9FIRM</name>
<comment type="caution">
    <text evidence="8">The sequence shown here is derived from an EMBL/GenBank/DDBJ whole genome shotgun (WGS) entry which is preliminary data.</text>
</comment>
<dbReference type="EMBL" id="AGYG01000009">
    <property type="protein sequence ID" value="ENZ41806.1"/>
    <property type="molecule type" value="Genomic_DNA"/>
</dbReference>
<evidence type="ECO:0000259" key="7">
    <source>
        <dbReference type="Pfam" id="PF00365"/>
    </source>
</evidence>
<keyword evidence="6" id="KW-0963">Cytoplasm</keyword>
<evidence type="ECO:0000256" key="3">
    <source>
        <dbReference type="ARBA" id="ARBA00022723"/>
    </source>
</evidence>
<evidence type="ECO:0000256" key="2">
    <source>
        <dbReference type="ARBA" id="ARBA00022679"/>
    </source>
</evidence>
<comment type="catalytic activity">
    <reaction evidence="6">
        <text>beta-D-fructose 6-phosphate + diphosphate = beta-D-fructose 1,6-bisphosphate + phosphate + H(+)</text>
        <dbReference type="Rhea" id="RHEA:13613"/>
        <dbReference type="ChEBI" id="CHEBI:15378"/>
        <dbReference type="ChEBI" id="CHEBI:32966"/>
        <dbReference type="ChEBI" id="CHEBI:33019"/>
        <dbReference type="ChEBI" id="CHEBI:43474"/>
        <dbReference type="ChEBI" id="CHEBI:57634"/>
        <dbReference type="EC" id="2.7.1.90"/>
    </reaction>
</comment>
<keyword evidence="5 6" id="KW-0460">Magnesium</keyword>
<evidence type="ECO:0000256" key="4">
    <source>
        <dbReference type="ARBA" id="ARBA00022777"/>
    </source>
</evidence>